<proteinExistence type="predicted"/>
<reference evidence="1" key="1">
    <citation type="journal article" date="2014" name="Front. Microbiol.">
        <title>High frequency of phylogenetically diverse reductive dehalogenase-homologous genes in deep subseafloor sedimentary metagenomes.</title>
        <authorList>
            <person name="Kawai M."/>
            <person name="Futagami T."/>
            <person name="Toyoda A."/>
            <person name="Takaki Y."/>
            <person name="Nishi S."/>
            <person name="Hori S."/>
            <person name="Arai W."/>
            <person name="Tsubouchi T."/>
            <person name="Morono Y."/>
            <person name="Uchiyama I."/>
            <person name="Ito T."/>
            <person name="Fujiyama A."/>
            <person name="Inagaki F."/>
            <person name="Takami H."/>
        </authorList>
    </citation>
    <scope>NUCLEOTIDE SEQUENCE</scope>
    <source>
        <strain evidence="1">Expedition CK06-06</strain>
    </source>
</reference>
<dbReference type="AlphaFoldDB" id="X0YWC7"/>
<evidence type="ECO:0000313" key="1">
    <source>
        <dbReference type="EMBL" id="GAG40901.1"/>
    </source>
</evidence>
<sequence length="83" mass="9142">MNKISGWGRYPTVQGYERFSEDLETISQDALLMRGLGRSYGDASLPPLEGQTVTNSTLADRLIAFDPETGVLRVEAGFSLFDL</sequence>
<gene>
    <name evidence="1" type="ORF">S01H1_65987</name>
</gene>
<organism evidence="1">
    <name type="scientific">marine sediment metagenome</name>
    <dbReference type="NCBI Taxonomy" id="412755"/>
    <lineage>
        <taxon>unclassified sequences</taxon>
        <taxon>metagenomes</taxon>
        <taxon>ecological metagenomes</taxon>
    </lineage>
</organism>
<comment type="caution">
    <text evidence="1">The sequence shown here is derived from an EMBL/GenBank/DDBJ whole genome shotgun (WGS) entry which is preliminary data.</text>
</comment>
<accession>X0YWC7</accession>
<name>X0YWC7_9ZZZZ</name>
<dbReference type="EMBL" id="BARS01043604">
    <property type="protein sequence ID" value="GAG40901.1"/>
    <property type="molecule type" value="Genomic_DNA"/>
</dbReference>
<protein>
    <submittedName>
        <fullName evidence="1">Uncharacterized protein</fullName>
    </submittedName>
</protein>
<feature type="non-terminal residue" evidence="1">
    <location>
        <position position="83"/>
    </location>
</feature>